<feature type="region of interest" description="Disordered" evidence="14">
    <location>
        <begin position="41"/>
        <end position="102"/>
    </location>
</feature>
<evidence type="ECO:0000256" key="7">
    <source>
        <dbReference type="ARBA" id="ARBA00023002"/>
    </source>
</evidence>
<feature type="domain" description="GST C-terminal" evidence="15">
    <location>
        <begin position="264"/>
        <end position="402"/>
    </location>
</feature>
<evidence type="ECO:0000256" key="13">
    <source>
        <dbReference type="ARBA" id="ARBA00070045"/>
    </source>
</evidence>
<dbReference type="GO" id="GO:0071555">
    <property type="term" value="P:cell wall organization"/>
    <property type="evidence" value="ECO:0007669"/>
    <property type="project" value="UniProtKB-KW"/>
</dbReference>
<dbReference type="VEuPathDB" id="FungiDB:AAP_03272"/>
<feature type="compositionally biased region" description="Low complexity" evidence="14">
    <location>
        <begin position="58"/>
        <end position="93"/>
    </location>
</feature>
<dbReference type="InterPro" id="IPR047047">
    <property type="entry name" value="GST_Omega-like_C"/>
</dbReference>
<dbReference type="Gene3D" id="3.40.30.10">
    <property type="entry name" value="Glutaredoxin"/>
    <property type="match status" value="1"/>
</dbReference>
<dbReference type="EC" id="2.5.1.18" evidence="4"/>
<evidence type="ECO:0000256" key="2">
    <source>
        <dbReference type="ARBA" id="ARBA00011067"/>
    </source>
</evidence>
<organism evidence="16 17">
    <name type="scientific">Ascosphaera apis ARSEF 7405</name>
    <dbReference type="NCBI Taxonomy" id="392613"/>
    <lineage>
        <taxon>Eukaryota</taxon>
        <taxon>Fungi</taxon>
        <taxon>Dikarya</taxon>
        <taxon>Ascomycota</taxon>
        <taxon>Pezizomycotina</taxon>
        <taxon>Eurotiomycetes</taxon>
        <taxon>Eurotiomycetidae</taxon>
        <taxon>Onygenales</taxon>
        <taxon>Ascosphaeraceae</taxon>
        <taxon>Ascosphaera</taxon>
    </lineage>
</organism>
<evidence type="ECO:0000313" key="17">
    <source>
        <dbReference type="Proteomes" id="UP000242877"/>
    </source>
</evidence>
<comment type="catalytic activity">
    <reaction evidence="11">
        <text>L-dehydroascorbate + 2 glutathione = glutathione disulfide + L-ascorbate</text>
        <dbReference type="Rhea" id="RHEA:24424"/>
        <dbReference type="ChEBI" id="CHEBI:38290"/>
        <dbReference type="ChEBI" id="CHEBI:57925"/>
        <dbReference type="ChEBI" id="CHEBI:58297"/>
        <dbReference type="ChEBI" id="CHEBI:58539"/>
        <dbReference type="EC" id="1.8.5.1"/>
    </reaction>
</comment>
<dbReference type="EMBL" id="AZGZ01000013">
    <property type="protein sequence ID" value="KZZ91566.1"/>
    <property type="molecule type" value="Genomic_DNA"/>
</dbReference>
<dbReference type="SFLD" id="SFLDG01206">
    <property type="entry name" value="Xi.1"/>
    <property type="match status" value="1"/>
</dbReference>
<comment type="similarity">
    <text evidence="2">Belongs to the GST superfamily. Omega family.</text>
</comment>
<proteinExistence type="inferred from homology"/>
<dbReference type="FunFam" id="3.40.30.10:FF:000162">
    <property type="entry name" value="Glutathione S-transferase Gst3"/>
    <property type="match status" value="1"/>
</dbReference>
<feature type="compositionally biased region" description="Polar residues" evidence="14">
    <location>
        <begin position="46"/>
        <end position="57"/>
    </location>
</feature>
<dbReference type="SUPFAM" id="SSF52833">
    <property type="entry name" value="Thioredoxin-like"/>
    <property type="match status" value="1"/>
</dbReference>
<dbReference type="FunFam" id="1.20.1050.10:FF:000038">
    <property type="entry name" value="Glutathione S-transferase omega-like 2"/>
    <property type="match status" value="1"/>
</dbReference>
<accession>A0A167YNM8</accession>
<dbReference type="GO" id="GO:0045174">
    <property type="term" value="F:glutathione dehydrogenase (ascorbate) activity"/>
    <property type="evidence" value="ECO:0007669"/>
    <property type="project" value="UniProtKB-EC"/>
</dbReference>
<dbReference type="OrthoDB" id="2309723at2759"/>
<evidence type="ECO:0000256" key="5">
    <source>
        <dbReference type="ARBA" id="ARBA00022490"/>
    </source>
</evidence>
<evidence type="ECO:0000256" key="11">
    <source>
        <dbReference type="ARBA" id="ARBA00049544"/>
    </source>
</evidence>
<keyword evidence="8" id="KW-0961">Cell wall biogenesis/degradation</keyword>
<dbReference type="Gene3D" id="1.20.1050.10">
    <property type="match status" value="1"/>
</dbReference>
<reference evidence="16 17" key="1">
    <citation type="journal article" date="2016" name="Genome Biol. Evol.">
        <title>Divergent and convergent evolution of fungal pathogenicity.</title>
        <authorList>
            <person name="Shang Y."/>
            <person name="Xiao G."/>
            <person name="Zheng P."/>
            <person name="Cen K."/>
            <person name="Zhan S."/>
            <person name="Wang C."/>
        </authorList>
    </citation>
    <scope>NUCLEOTIDE SEQUENCE [LARGE SCALE GENOMIC DNA]</scope>
    <source>
        <strain evidence="16 17">ARSEF 7405</strain>
    </source>
</reference>
<evidence type="ECO:0000259" key="15">
    <source>
        <dbReference type="PROSITE" id="PS50405"/>
    </source>
</evidence>
<dbReference type="InterPro" id="IPR010987">
    <property type="entry name" value="Glutathione-S-Trfase_C-like"/>
</dbReference>
<dbReference type="PANTHER" id="PTHR32419:SF6">
    <property type="entry name" value="GLUTATHIONE S-TRANSFERASE OMEGA-LIKE 1-RELATED"/>
    <property type="match status" value="1"/>
</dbReference>
<dbReference type="SFLD" id="SFLDG01148">
    <property type="entry name" value="Xi_(cytGST)"/>
    <property type="match status" value="1"/>
</dbReference>
<comment type="function">
    <text evidence="12">Active as '1-Cys' thiol transferase against beta-hydroxyethyl disulfide (HED), as dehydroascorbate reductase and as dimethylarsinic acid reductase, while not active against the standard GST substrate 1-chloro-2,4-dinitrobenzene (CDNB). May be involved in cell wall organization and biogenesis.</text>
</comment>
<keyword evidence="5" id="KW-0963">Cytoplasm</keyword>
<dbReference type="CDD" id="cd03190">
    <property type="entry name" value="GST_C_Omega_like"/>
    <property type="match status" value="1"/>
</dbReference>
<keyword evidence="6 16" id="KW-0808">Transferase</keyword>
<evidence type="ECO:0000256" key="4">
    <source>
        <dbReference type="ARBA" id="ARBA00012452"/>
    </source>
</evidence>
<dbReference type="AlphaFoldDB" id="A0A167YNM8"/>
<gene>
    <name evidence="16" type="ORF">AAP_03272</name>
</gene>
<evidence type="ECO:0000256" key="8">
    <source>
        <dbReference type="ARBA" id="ARBA00023316"/>
    </source>
</evidence>
<dbReference type="InterPro" id="IPR036282">
    <property type="entry name" value="Glutathione-S-Trfase_C_sf"/>
</dbReference>
<dbReference type="PROSITE" id="PS50405">
    <property type="entry name" value="GST_CTER"/>
    <property type="match status" value="1"/>
</dbReference>
<keyword evidence="17" id="KW-1185">Reference proteome</keyword>
<sequence>MPAAATAFLLRIPARFGNRLLFNNPAALLLTTSSTTRRVLTPSSPQIFTSGTSINPDSQGHGYSQSHSYSTSSTFSSSQSLPTSAVSSPTTTAKMSHTATSLKEDEAHRITDWVKPGDKSGEFKRQESKFRNWISKEEGARFPPEKGRYHLYVSYACPWAHRTLITRKLKGLEDIISFSSVHWHMGEGGWMFPSKDDKLPGENAVPDPVHPDFHHLSQIYFETDPDYKDRFTVPVLYDKRTKTVVSNESSEIIRMFYHCFDDLLPEKYAKVNLYPSALHSKIDESNSWIYDTVNNGVYKSGFATTQDAYERNVTALFKSLDRIEEHLRAQPKYFFGEQITEADIRLYTTIVRFDVVYVQHFKCNIRDIRSGYPAIHRWLRELYWNVPAFGETTQFEHIKKHYTKSHKQINPHSITPVGPVPDILPLDREVMAVEERC</sequence>
<evidence type="ECO:0000256" key="10">
    <source>
        <dbReference type="ARBA" id="ARBA00047960"/>
    </source>
</evidence>
<evidence type="ECO:0000313" key="16">
    <source>
        <dbReference type="EMBL" id="KZZ91566.1"/>
    </source>
</evidence>
<dbReference type="SFLD" id="SFLDS00019">
    <property type="entry name" value="Glutathione_Transferase_(cytos"/>
    <property type="match status" value="1"/>
</dbReference>
<evidence type="ECO:0000256" key="12">
    <source>
        <dbReference type="ARBA" id="ARBA00055859"/>
    </source>
</evidence>
<dbReference type="Proteomes" id="UP000242877">
    <property type="component" value="Unassembled WGS sequence"/>
</dbReference>
<evidence type="ECO:0000256" key="1">
    <source>
        <dbReference type="ARBA" id="ARBA00004496"/>
    </source>
</evidence>
<dbReference type="Pfam" id="PF13410">
    <property type="entry name" value="GST_C_2"/>
    <property type="match status" value="1"/>
</dbReference>
<comment type="subcellular location">
    <subcellularLocation>
        <location evidence="1">Cytoplasm</location>
    </subcellularLocation>
</comment>
<name>A0A167YNM8_9EURO</name>
<evidence type="ECO:0000256" key="3">
    <source>
        <dbReference type="ARBA" id="ARBA00012436"/>
    </source>
</evidence>
<evidence type="ECO:0000256" key="14">
    <source>
        <dbReference type="SAM" id="MobiDB-lite"/>
    </source>
</evidence>
<evidence type="ECO:0000256" key="9">
    <source>
        <dbReference type="ARBA" id="ARBA00032186"/>
    </source>
</evidence>
<keyword evidence="7" id="KW-0560">Oxidoreductase</keyword>
<evidence type="ECO:0000256" key="6">
    <source>
        <dbReference type="ARBA" id="ARBA00022679"/>
    </source>
</evidence>
<dbReference type="EC" id="1.8.5.1" evidence="3"/>
<dbReference type="InterPro" id="IPR016639">
    <property type="entry name" value="GST_Omega/GSH"/>
</dbReference>
<dbReference type="InterPro" id="IPR004045">
    <property type="entry name" value="Glutathione_S-Trfase_N"/>
</dbReference>
<dbReference type="InterPro" id="IPR036249">
    <property type="entry name" value="Thioredoxin-like_sf"/>
</dbReference>
<dbReference type="Pfam" id="PF13409">
    <property type="entry name" value="GST_N_2"/>
    <property type="match status" value="1"/>
</dbReference>
<protein>
    <recommendedName>
        <fullName evidence="13">Glutathione S-transferase omega-like 2</fullName>
        <ecNumber evidence="3">1.8.5.1</ecNumber>
        <ecNumber evidence="4">2.5.1.18</ecNumber>
    </recommendedName>
    <alternativeName>
        <fullName evidence="9">Glutathione-dependent dehydroascorbate reductase</fullName>
    </alternativeName>
</protein>
<dbReference type="PANTHER" id="PTHR32419">
    <property type="entry name" value="GLUTATHIONYL-HYDROQUINONE REDUCTASE"/>
    <property type="match status" value="1"/>
</dbReference>
<dbReference type="SUPFAM" id="SSF47616">
    <property type="entry name" value="GST C-terminal domain-like"/>
    <property type="match status" value="1"/>
</dbReference>
<dbReference type="GO" id="GO:0004364">
    <property type="term" value="F:glutathione transferase activity"/>
    <property type="evidence" value="ECO:0007669"/>
    <property type="project" value="UniProtKB-EC"/>
</dbReference>
<dbReference type="InterPro" id="IPR040079">
    <property type="entry name" value="Glutathione_S-Trfase"/>
</dbReference>
<dbReference type="GO" id="GO:0005737">
    <property type="term" value="C:cytoplasm"/>
    <property type="evidence" value="ECO:0007669"/>
    <property type="project" value="UniProtKB-SubCell"/>
</dbReference>
<comment type="caution">
    <text evidence="16">The sequence shown here is derived from an EMBL/GenBank/DDBJ whole genome shotgun (WGS) entry which is preliminary data.</text>
</comment>
<comment type="catalytic activity">
    <reaction evidence="10">
        <text>RX + glutathione = an S-substituted glutathione + a halide anion + H(+)</text>
        <dbReference type="Rhea" id="RHEA:16437"/>
        <dbReference type="ChEBI" id="CHEBI:15378"/>
        <dbReference type="ChEBI" id="CHEBI:16042"/>
        <dbReference type="ChEBI" id="CHEBI:17792"/>
        <dbReference type="ChEBI" id="CHEBI:57925"/>
        <dbReference type="ChEBI" id="CHEBI:90779"/>
        <dbReference type="EC" id="2.5.1.18"/>
    </reaction>
</comment>